<dbReference type="CDD" id="cd04301">
    <property type="entry name" value="NAT_SF"/>
    <property type="match status" value="1"/>
</dbReference>
<sequence>MQIEQDGYIFTDDIDKIKLDNVCTLLKQSHWANNRSKEIIANTIENSVCFAVYHNNIQIGFARFISDYSVYTLIMDVIIDERYRGKGLGRKLIQIIVGYPSIKNTSKVLWTTYAEKFYSQCGFKQEKQYSVLFNRPNI</sequence>
<evidence type="ECO:0000313" key="3">
    <source>
        <dbReference type="Proteomes" id="UP000019482"/>
    </source>
</evidence>
<dbReference type="EMBL" id="CBXI010000005">
    <property type="protein sequence ID" value="CDL90296.1"/>
    <property type="molecule type" value="Genomic_DNA"/>
</dbReference>
<evidence type="ECO:0000313" key="2">
    <source>
        <dbReference type="EMBL" id="CDL90296.1"/>
    </source>
</evidence>
<dbReference type="Pfam" id="PF13508">
    <property type="entry name" value="Acetyltransf_7"/>
    <property type="match status" value="1"/>
</dbReference>
<dbReference type="AlphaFoldDB" id="W6N2L5"/>
<gene>
    <name evidence="2" type="ORF">CTDIVETGP_0366</name>
</gene>
<feature type="domain" description="N-acetyltransferase" evidence="1">
    <location>
        <begin position="9"/>
        <end position="138"/>
    </location>
</feature>
<dbReference type="Proteomes" id="UP000019482">
    <property type="component" value="Unassembled WGS sequence"/>
</dbReference>
<dbReference type="GeneID" id="29419925"/>
<keyword evidence="2" id="KW-0808">Transferase</keyword>
<keyword evidence="3" id="KW-1185">Reference proteome</keyword>
<dbReference type="GO" id="GO:0016747">
    <property type="term" value="F:acyltransferase activity, transferring groups other than amino-acyl groups"/>
    <property type="evidence" value="ECO:0007669"/>
    <property type="project" value="InterPro"/>
</dbReference>
<protein>
    <submittedName>
        <fullName evidence="2">Acetyltransferase, GNAT family</fullName>
    </submittedName>
</protein>
<proteinExistence type="predicted"/>
<dbReference type="InterPro" id="IPR053144">
    <property type="entry name" value="Acetyltransferase_Butenolide"/>
</dbReference>
<organism evidence="2 3">
    <name type="scientific">Clostridium tyrobutyricum DIVETGP</name>
    <dbReference type="NCBI Taxonomy" id="1408889"/>
    <lineage>
        <taxon>Bacteria</taxon>
        <taxon>Bacillati</taxon>
        <taxon>Bacillota</taxon>
        <taxon>Clostridia</taxon>
        <taxon>Eubacteriales</taxon>
        <taxon>Clostridiaceae</taxon>
        <taxon>Clostridium</taxon>
    </lineage>
</organism>
<dbReference type="InterPro" id="IPR000182">
    <property type="entry name" value="GNAT_dom"/>
</dbReference>
<reference evidence="2 3" key="1">
    <citation type="journal article" date="2015" name="Genome Announc.">
        <title>Draft Genome Sequence of Clostridium tyrobutyricum Strain DIVETGP, Isolated from Cow's Milk for Grana Padano Production.</title>
        <authorList>
            <person name="Soggiu A."/>
            <person name="Piras C."/>
            <person name="Gaiarsa S."/>
            <person name="Sassera D."/>
            <person name="Roncada P."/>
            <person name="Bendixen E."/>
            <person name="Brasca M."/>
            <person name="Bonizzi L."/>
        </authorList>
    </citation>
    <scope>NUCLEOTIDE SEQUENCE [LARGE SCALE GENOMIC DNA]</scope>
    <source>
        <strain evidence="2 3">DIVETGP</strain>
    </source>
</reference>
<accession>W6N2L5</accession>
<dbReference type="OrthoDB" id="9775804at2"/>
<name>W6N2L5_CLOTY</name>
<dbReference type="RefSeq" id="WP_017752330.1">
    <property type="nucleotide sequence ID" value="NZ_CBXI010000005.1"/>
</dbReference>
<comment type="caution">
    <text evidence="2">The sequence shown here is derived from an EMBL/GenBank/DDBJ whole genome shotgun (WGS) entry which is preliminary data.</text>
</comment>
<dbReference type="SUPFAM" id="SSF55729">
    <property type="entry name" value="Acyl-CoA N-acyltransferases (Nat)"/>
    <property type="match status" value="1"/>
</dbReference>
<dbReference type="PROSITE" id="PS51186">
    <property type="entry name" value="GNAT"/>
    <property type="match status" value="1"/>
</dbReference>
<dbReference type="InterPro" id="IPR016181">
    <property type="entry name" value="Acyl_CoA_acyltransferase"/>
</dbReference>
<dbReference type="PANTHER" id="PTHR43233">
    <property type="entry name" value="FAMILY N-ACETYLTRANSFERASE, PUTATIVE (AFU_ORTHOLOGUE AFUA_6G03350)-RELATED"/>
    <property type="match status" value="1"/>
</dbReference>
<dbReference type="PANTHER" id="PTHR43233:SF1">
    <property type="entry name" value="FAMILY N-ACETYLTRANSFERASE, PUTATIVE (AFU_ORTHOLOGUE AFUA_6G03350)-RELATED"/>
    <property type="match status" value="1"/>
</dbReference>
<evidence type="ECO:0000259" key="1">
    <source>
        <dbReference type="PROSITE" id="PS51186"/>
    </source>
</evidence>
<dbReference type="Gene3D" id="3.40.630.30">
    <property type="match status" value="1"/>
</dbReference>